<feature type="compositionally biased region" description="Low complexity" evidence="2">
    <location>
        <begin position="254"/>
        <end position="278"/>
    </location>
</feature>
<evidence type="ECO:0000256" key="1">
    <source>
        <dbReference type="ARBA" id="ARBA00022581"/>
    </source>
</evidence>
<dbReference type="Proteomes" id="UP001165080">
    <property type="component" value="Unassembled WGS sequence"/>
</dbReference>
<proteinExistence type="predicted"/>
<keyword evidence="3" id="KW-0472">Membrane</keyword>
<keyword evidence="3" id="KW-0812">Transmembrane</keyword>
<feature type="region of interest" description="Disordered" evidence="2">
    <location>
        <begin position="851"/>
        <end position="933"/>
    </location>
</feature>
<evidence type="ECO:0000313" key="5">
    <source>
        <dbReference type="Proteomes" id="UP001165080"/>
    </source>
</evidence>
<feature type="region of interest" description="Disordered" evidence="2">
    <location>
        <begin position="583"/>
        <end position="603"/>
    </location>
</feature>
<dbReference type="PANTHER" id="PTHR13037">
    <property type="entry name" value="FORMIN"/>
    <property type="match status" value="1"/>
</dbReference>
<gene>
    <name evidence="4" type="primary">PLEST010406</name>
    <name evidence="4" type="ORF">PLESTB_000999700</name>
</gene>
<feature type="region of interest" description="Disordered" evidence="2">
    <location>
        <begin position="341"/>
        <end position="384"/>
    </location>
</feature>
<feature type="region of interest" description="Disordered" evidence="2">
    <location>
        <begin position="648"/>
        <end position="669"/>
    </location>
</feature>
<dbReference type="PANTHER" id="PTHR13037:SF24">
    <property type="entry name" value="POLYCOMB PROTEIN PCL-RELATED"/>
    <property type="match status" value="1"/>
</dbReference>
<evidence type="ECO:0000313" key="4">
    <source>
        <dbReference type="EMBL" id="GLC55552.1"/>
    </source>
</evidence>
<keyword evidence="3" id="KW-1133">Transmembrane helix</keyword>
<evidence type="ECO:0000256" key="3">
    <source>
        <dbReference type="SAM" id="Phobius"/>
    </source>
</evidence>
<name>A0A9W6BPS9_9CHLO</name>
<accession>A0A9W6BPS9</accession>
<comment type="caution">
    <text evidence="4">The sequence shown here is derived from an EMBL/GenBank/DDBJ whole genome shotgun (WGS) entry which is preliminary data.</text>
</comment>
<reference evidence="4 5" key="1">
    <citation type="journal article" date="2023" name="Commun. Biol.">
        <title>Reorganization of the ancestral sex-determining regions during the evolution of trioecy in Pleodorina starrii.</title>
        <authorList>
            <person name="Takahashi K."/>
            <person name="Suzuki S."/>
            <person name="Kawai-Toyooka H."/>
            <person name="Yamamoto K."/>
            <person name="Hamaji T."/>
            <person name="Ootsuki R."/>
            <person name="Yamaguchi H."/>
            <person name="Kawachi M."/>
            <person name="Higashiyama T."/>
            <person name="Nozaki H."/>
        </authorList>
    </citation>
    <scope>NUCLEOTIDE SEQUENCE [LARGE SCALE GENOMIC DNA]</scope>
    <source>
        <strain evidence="4 5">NIES-4479</strain>
    </source>
</reference>
<feature type="transmembrane region" description="Helical" evidence="3">
    <location>
        <begin position="1253"/>
        <end position="1273"/>
    </location>
</feature>
<feature type="region of interest" description="Disordered" evidence="2">
    <location>
        <begin position="210"/>
        <end position="278"/>
    </location>
</feature>
<feature type="compositionally biased region" description="Polar residues" evidence="2">
    <location>
        <begin position="583"/>
        <end position="593"/>
    </location>
</feature>
<dbReference type="OrthoDB" id="553154at2759"/>
<keyword evidence="5" id="KW-1185">Reference proteome</keyword>
<evidence type="ECO:0000256" key="2">
    <source>
        <dbReference type="SAM" id="MobiDB-lite"/>
    </source>
</evidence>
<protein>
    <submittedName>
        <fullName evidence="4">Uncharacterized protein</fullName>
    </submittedName>
</protein>
<dbReference type="EMBL" id="BRXU01000013">
    <property type="protein sequence ID" value="GLC55552.1"/>
    <property type="molecule type" value="Genomic_DNA"/>
</dbReference>
<feature type="compositionally biased region" description="Gly residues" evidence="2">
    <location>
        <begin position="372"/>
        <end position="382"/>
    </location>
</feature>
<organism evidence="4 5">
    <name type="scientific">Pleodorina starrii</name>
    <dbReference type="NCBI Taxonomy" id="330485"/>
    <lineage>
        <taxon>Eukaryota</taxon>
        <taxon>Viridiplantae</taxon>
        <taxon>Chlorophyta</taxon>
        <taxon>core chlorophytes</taxon>
        <taxon>Chlorophyceae</taxon>
        <taxon>CS clade</taxon>
        <taxon>Chlamydomonadales</taxon>
        <taxon>Volvocaceae</taxon>
        <taxon>Pleodorina</taxon>
    </lineage>
</organism>
<keyword evidence="1" id="KW-0945">Host-virus interaction</keyword>
<feature type="region of interest" description="Disordered" evidence="2">
    <location>
        <begin position="1282"/>
        <end position="1309"/>
    </location>
</feature>
<feature type="transmembrane region" description="Helical" evidence="3">
    <location>
        <begin position="1093"/>
        <end position="1117"/>
    </location>
</feature>
<feature type="compositionally biased region" description="Low complexity" evidence="2">
    <location>
        <begin position="892"/>
        <end position="930"/>
    </location>
</feature>
<sequence length="1309" mass="132420">MRTESFIQAHVVRTAPQWNGMHRMNAGCEDVRASLETGLPCGPTCCAEVQGTDAEPGFRNRARASSWPNFRPCWELIHVLLRWLIKSIAAALAGVAVPSVARSAKQTCADSALHRAWNSLEARALSSSGLPGLLRTEHPFPATAFKLQTRGDVVQPSFEQHQTQPQHVLPHAPHRVLGQQPRLEQQRPSRPTSLLHASAPWLAALLPRHRPPPLGISGGSPFEEPPPSSDAQSRCWRLGQRQAPYSPQSGVSIPPQRQQQQQQQPRPTTARGAQYAAASARYTPAARLRCVQLKISGREPEDLPADFAERLRGLASARGCHLASVCVRRGCVELTLDVENADPAPHDPRPAAAAEADPLDEDPASDPAAAVSGGGRPAGGGLLDLTTPDGAVALAQRVHASVASVAGGGGGGESSMGPSGGAAALAAHAQAAPLPAAAVWRAVGPATERAVGGLATPPHSASAARTIAVGQSAFVAPPKGPAITHVHPRVVTVKGRWRPAASPAHAILTEPAVGGGQGGAREGTAAAAPCERDAVIRPSAEALGAGAAAAAATAAAAAERLQDAGGAIRLYVELSVPLSSSPYEITPPQSQPRASVGGSVDGDGSAAVTAAMADPVARVPPGDASVELLVRCSGRYIAVHIQPAAPLRPASDAASPDAASTAGGDGCGPAAAAAAEPAVTLSYLITLLEPPPPGAGVMLVDLRWCGRPAQVVPVVLLDEQDEQLRSALFGVATAWTGPPDELDGLLYDFGAWTRCMAARRAASRATRAATAAAGAAAADMGVLRELLEAAAAAAAAAAGSGGMACAEPPYLPILGASLLQFAHAQGLVAMSARLQMDMRVCGYTAPFRPLLRGRMPPSPPSQRQLQPPAVQLRPTGHRAAAAAVPPPPPPAAARDSAAAAPATSPAPASAGPSSESSHVSAPPGSAAMAAPVPPGPPWSAAAGGMAMISREGAGGGAGMAAPGGLGDGCCPVALSTSSAEASAAPLDVPGARAELPPPATAAAAAAAHQMCGASGWLPWARRLCRRYATAAANEKSYQAFVESQGAAVSCLFHLLGLLGLMELLVHLILWVHQERPIAVAAAAAAVPWRLPPLPLALLLGLVLASLPSAVAAVWLLLPAAAWRRVAPAARVARHACLAAGRLVPLCLSLSGSRLLPPACRLRQVWNLGPGALVMEGVVMPAACPLSPAAALLLAALKLPLYVAAGRAAAAAAAAAGATASHSAATGDGNDAVLDAWGHRGGGSGGGAAALAEAVFRALAVTAMALATTLVYHASLRARFQQKQQQLEAPRKADGPPAEGKATKGVAAGS</sequence>
<feature type="compositionally biased region" description="Low complexity" evidence="2">
    <location>
        <begin position="594"/>
        <end position="603"/>
    </location>
</feature>